<feature type="domain" description="4Fe-4S ferredoxin-type" evidence="1">
    <location>
        <begin position="190"/>
        <end position="220"/>
    </location>
</feature>
<dbReference type="InterPro" id="IPR017900">
    <property type="entry name" value="4Fe4S_Fe_S_CS"/>
</dbReference>
<sequence length="257" mass="28253">MKPSALAESLKLSWFQSTAAMASSELQAVKAAIHDIASFYGLEVVGFLRLDQARTTIPAHEMDLLRGVKWSDGEVSLSNVKNPLEIMPTAKTMVILGKRLLDDKKDIYYRVSDSYSASIETMLLDVASLKVIQALEDADFQVAEYTSYYLKVWAVLAGFGWIGKSRMFVHKNHGPRLRLKAVLTDADIGDIAEVIPDKSCGDCRECIDACPVGAIKETEVDRKLCGACKLNHRRVSENALSYCTQCTAACPIGIGKK</sequence>
<accession>Q0W3N6</accession>
<protein>
    <submittedName>
        <fullName evidence="2">4Fe-4S ferredoxin-domain protein</fullName>
    </submittedName>
</protein>
<dbReference type="PROSITE" id="PS51379">
    <property type="entry name" value="4FE4S_FER_2"/>
    <property type="match status" value="1"/>
</dbReference>
<dbReference type="KEGG" id="rci:RCIX1816"/>
<organism evidence="2 3">
    <name type="scientific">Methanocella arvoryzae (strain DSM 22066 / NBRC 105507 / MRE50)</name>
    <dbReference type="NCBI Taxonomy" id="351160"/>
    <lineage>
        <taxon>Archaea</taxon>
        <taxon>Methanobacteriati</taxon>
        <taxon>Methanobacteriota</taxon>
        <taxon>Stenosarchaea group</taxon>
        <taxon>Methanomicrobia</taxon>
        <taxon>Methanocellales</taxon>
        <taxon>Methanocellaceae</taxon>
        <taxon>Methanocella</taxon>
    </lineage>
</organism>
<dbReference type="PROSITE" id="PS00198">
    <property type="entry name" value="4FE4S_FER_1"/>
    <property type="match status" value="1"/>
</dbReference>
<dbReference type="SUPFAM" id="SSF46548">
    <property type="entry name" value="alpha-helical ferredoxin"/>
    <property type="match status" value="1"/>
</dbReference>
<dbReference type="PANTHER" id="PTHR42827:SF1">
    <property type="entry name" value="IRON-SULFUR CLUSTER-BINDING PROTEIN"/>
    <property type="match status" value="1"/>
</dbReference>
<dbReference type="STRING" id="351160.RCIX1816"/>
<dbReference type="PANTHER" id="PTHR42827">
    <property type="entry name" value="IRON-SULFUR CLUSTER-BINDING PROTEIN-RELATED"/>
    <property type="match status" value="1"/>
</dbReference>
<proteinExistence type="predicted"/>
<dbReference type="EMBL" id="AM114193">
    <property type="protein sequence ID" value="CAJ37007.1"/>
    <property type="molecule type" value="Genomic_DNA"/>
</dbReference>
<dbReference type="Gene3D" id="3.30.70.20">
    <property type="match status" value="1"/>
</dbReference>
<evidence type="ECO:0000259" key="1">
    <source>
        <dbReference type="PROSITE" id="PS51379"/>
    </source>
</evidence>
<gene>
    <name evidence="2" type="ORF">RCIX1816</name>
</gene>
<evidence type="ECO:0000313" key="2">
    <source>
        <dbReference type="EMBL" id="CAJ37007.1"/>
    </source>
</evidence>
<name>Q0W3N6_METAR</name>
<dbReference type="eggNOG" id="arCOG02740">
    <property type="taxonomic scope" value="Archaea"/>
</dbReference>
<dbReference type="InterPro" id="IPR017896">
    <property type="entry name" value="4Fe4S_Fe-S-bd"/>
</dbReference>
<evidence type="ECO:0000313" key="3">
    <source>
        <dbReference type="Proteomes" id="UP000000663"/>
    </source>
</evidence>
<dbReference type="AlphaFoldDB" id="Q0W3N6"/>
<dbReference type="GO" id="GO:0016491">
    <property type="term" value="F:oxidoreductase activity"/>
    <property type="evidence" value="ECO:0007669"/>
    <property type="project" value="UniProtKB-ARBA"/>
</dbReference>
<dbReference type="Proteomes" id="UP000000663">
    <property type="component" value="Chromosome"/>
</dbReference>
<dbReference type="PATRIC" id="fig|351160.9.peg.1269"/>
<reference evidence="2 3" key="1">
    <citation type="journal article" date="2006" name="Science">
        <title>Genome of rice cluster I archaea -- the key methane producers in the rice rhizosphere.</title>
        <authorList>
            <person name="Erkel C."/>
            <person name="Kube M."/>
            <person name="Reinhardt R."/>
            <person name="Liesack W."/>
        </authorList>
    </citation>
    <scope>NUCLEOTIDE SEQUENCE [LARGE SCALE GENOMIC DNA]</scope>
    <source>
        <strain evidence="3">DSM 22066 / NBRC 105507 / MRE50</strain>
    </source>
</reference>
<keyword evidence="3" id="KW-1185">Reference proteome</keyword>